<organism evidence="2 3">
    <name type="scientific">Maricaulis salignorans</name>
    <dbReference type="NCBI Taxonomy" id="144026"/>
    <lineage>
        <taxon>Bacteria</taxon>
        <taxon>Pseudomonadati</taxon>
        <taxon>Pseudomonadota</taxon>
        <taxon>Alphaproteobacteria</taxon>
        <taxon>Maricaulales</taxon>
        <taxon>Maricaulaceae</taxon>
        <taxon>Maricaulis</taxon>
    </lineage>
</organism>
<evidence type="ECO:0000313" key="2">
    <source>
        <dbReference type="EMBL" id="SDM40173.1"/>
    </source>
</evidence>
<reference evidence="2 3" key="1">
    <citation type="submission" date="2016-10" db="EMBL/GenBank/DDBJ databases">
        <authorList>
            <person name="de Groot N.N."/>
        </authorList>
    </citation>
    <scope>NUCLEOTIDE SEQUENCE [LARGE SCALE GENOMIC DNA]</scope>
    <source>
        <strain evidence="2 3">DSM 16077</strain>
    </source>
</reference>
<accession>A0A1G9SXM1</accession>
<gene>
    <name evidence="2" type="ORF">SAMN04488568_110109</name>
</gene>
<name>A0A1G9SXM1_9PROT</name>
<dbReference type="Pfam" id="PF02325">
    <property type="entry name" value="CCB3_YggT"/>
    <property type="match status" value="1"/>
</dbReference>
<keyword evidence="1" id="KW-0472">Membrane</keyword>
<dbReference type="AlphaFoldDB" id="A0A1G9SXM1"/>
<dbReference type="EMBL" id="FNHG01000010">
    <property type="protein sequence ID" value="SDM40173.1"/>
    <property type="molecule type" value="Genomic_DNA"/>
</dbReference>
<dbReference type="InterPro" id="IPR003425">
    <property type="entry name" value="CCB3/YggT"/>
</dbReference>
<keyword evidence="3" id="KW-1185">Reference proteome</keyword>
<keyword evidence="1" id="KW-0812">Transmembrane</keyword>
<feature type="transmembrane region" description="Helical" evidence="1">
    <location>
        <begin position="79"/>
        <end position="100"/>
    </location>
</feature>
<proteinExistence type="predicted"/>
<sequence length="103" mass="11474">MPLELSFGQALVVYFLNPILGLLWIIVIVGVILSWLISFNVVNPHNQFVGMIWRLTNSITEPLLGPIRSILPNLGGMDFSPVVLLLLISFAQGYVVPMLMRVL</sequence>
<feature type="transmembrane region" description="Helical" evidence="1">
    <location>
        <begin position="12"/>
        <end position="37"/>
    </location>
</feature>
<evidence type="ECO:0000256" key="1">
    <source>
        <dbReference type="SAM" id="Phobius"/>
    </source>
</evidence>
<dbReference type="RefSeq" id="WP_091770070.1">
    <property type="nucleotide sequence ID" value="NZ_FNHG01000010.1"/>
</dbReference>
<dbReference type="Proteomes" id="UP000199759">
    <property type="component" value="Unassembled WGS sequence"/>
</dbReference>
<evidence type="ECO:0000313" key="3">
    <source>
        <dbReference type="Proteomes" id="UP000199759"/>
    </source>
</evidence>
<protein>
    <submittedName>
        <fullName evidence="2">YggT family protein</fullName>
    </submittedName>
</protein>
<dbReference type="STRING" id="144026.SAMN04488568_110109"/>
<keyword evidence="1" id="KW-1133">Transmembrane helix</keyword>
<dbReference type="OrthoDB" id="9814445at2"/>
<dbReference type="GO" id="GO:0016020">
    <property type="term" value="C:membrane"/>
    <property type="evidence" value="ECO:0007669"/>
    <property type="project" value="InterPro"/>
</dbReference>